<name>A0ACC2BH16_DIPCM</name>
<evidence type="ECO:0000313" key="1">
    <source>
        <dbReference type="EMBL" id="KAJ7528707.1"/>
    </source>
</evidence>
<proteinExistence type="predicted"/>
<evidence type="ECO:0000313" key="2">
    <source>
        <dbReference type="Proteomes" id="UP001162992"/>
    </source>
</evidence>
<organism evidence="1 2">
    <name type="scientific">Diphasiastrum complanatum</name>
    <name type="common">Issler's clubmoss</name>
    <name type="synonym">Lycopodium complanatum</name>
    <dbReference type="NCBI Taxonomy" id="34168"/>
    <lineage>
        <taxon>Eukaryota</taxon>
        <taxon>Viridiplantae</taxon>
        <taxon>Streptophyta</taxon>
        <taxon>Embryophyta</taxon>
        <taxon>Tracheophyta</taxon>
        <taxon>Lycopodiopsida</taxon>
        <taxon>Lycopodiales</taxon>
        <taxon>Lycopodiaceae</taxon>
        <taxon>Lycopodioideae</taxon>
        <taxon>Diphasiastrum</taxon>
    </lineage>
</organism>
<dbReference type="EMBL" id="CM055106">
    <property type="protein sequence ID" value="KAJ7528707.1"/>
    <property type="molecule type" value="Genomic_DNA"/>
</dbReference>
<protein>
    <submittedName>
        <fullName evidence="1">Uncharacterized protein</fullName>
    </submittedName>
</protein>
<gene>
    <name evidence="1" type="ORF">O6H91_15G015200</name>
</gene>
<reference evidence="2" key="1">
    <citation type="journal article" date="2024" name="Proc. Natl. Acad. Sci. U.S.A.">
        <title>Extraordinary preservation of gene collinearity over three hundred million years revealed in homosporous lycophytes.</title>
        <authorList>
            <person name="Li C."/>
            <person name="Wickell D."/>
            <person name="Kuo L.Y."/>
            <person name="Chen X."/>
            <person name="Nie B."/>
            <person name="Liao X."/>
            <person name="Peng D."/>
            <person name="Ji J."/>
            <person name="Jenkins J."/>
            <person name="Williams M."/>
            <person name="Shu S."/>
            <person name="Plott C."/>
            <person name="Barry K."/>
            <person name="Rajasekar S."/>
            <person name="Grimwood J."/>
            <person name="Han X."/>
            <person name="Sun S."/>
            <person name="Hou Z."/>
            <person name="He W."/>
            <person name="Dai G."/>
            <person name="Sun C."/>
            <person name="Schmutz J."/>
            <person name="Leebens-Mack J.H."/>
            <person name="Li F.W."/>
            <person name="Wang L."/>
        </authorList>
    </citation>
    <scope>NUCLEOTIDE SEQUENCE [LARGE SCALE GENOMIC DNA]</scope>
    <source>
        <strain evidence="2">cv. PW_Plant_1</strain>
    </source>
</reference>
<accession>A0ACC2BH16</accession>
<dbReference type="Proteomes" id="UP001162992">
    <property type="component" value="Chromosome 15"/>
</dbReference>
<sequence>MASDATAARLSEIKVNPPNAAVSPLPEQVELTMHGSLDDSPALRNSLSSETSPRIDTRSLFASRFRKCMPKYLRKTSMPQKIAAEMIGTFILVFTGCGSAMVDTKSQGSITHFGVSTAFGLVVMIIIYSIGHISGAHINPAVTLAFATVRHFPWAQVPAYIGAQVVSAITAAFVLRALFNPVANIGATIPAGSNAQSFVLEMLITYILMFVVSAVATDTRAIGELAGLAVGSTVALNAIFAGPISGASMNPARSLGPAIAANNYKGIWVYIIGPTLGALLGAWSYNMIRLPEEENKKDEPRSRSFKR</sequence>
<keyword evidence="2" id="KW-1185">Reference proteome</keyword>
<comment type="caution">
    <text evidence="1">The sequence shown here is derived from an EMBL/GenBank/DDBJ whole genome shotgun (WGS) entry which is preliminary data.</text>
</comment>